<evidence type="ECO:0000256" key="1">
    <source>
        <dbReference type="SAM" id="MobiDB-lite"/>
    </source>
</evidence>
<feature type="compositionally biased region" description="Acidic residues" evidence="1">
    <location>
        <begin position="1"/>
        <end position="13"/>
    </location>
</feature>
<reference evidence="2 3" key="2">
    <citation type="submission" date="2018-11" db="EMBL/GenBank/DDBJ databases">
        <authorList>
            <consortium name="Pathogen Informatics"/>
        </authorList>
    </citation>
    <scope>NUCLEOTIDE SEQUENCE [LARGE SCALE GENOMIC DNA]</scope>
</reference>
<dbReference type="AlphaFoldDB" id="A0A183IAQ9"/>
<proteinExistence type="predicted"/>
<evidence type="ECO:0000313" key="2">
    <source>
        <dbReference type="EMBL" id="VDO87405.1"/>
    </source>
</evidence>
<name>A0A183IAQ9_9BILA</name>
<evidence type="ECO:0000313" key="3">
    <source>
        <dbReference type="Proteomes" id="UP000270296"/>
    </source>
</evidence>
<evidence type="ECO:0000313" key="4">
    <source>
        <dbReference type="WBParaSite" id="SBAD_0000072601-mRNA-1"/>
    </source>
</evidence>
<keyword evidence="3" id="KW-1185">Reference proteome</keyword>
<accession>A0A183IAQ9</accession>
<reference evidence="4" key="1">
    <citation type="submission" date="2016-06" db="UniProtKB">
        <authorList>
            <consortium name="WormBaseParasite"/>
        </authorList>
    </citation>
    <scope>IDENTIFICATION</scope>
</reference>
<feature type="region of interest" description="Disordered" evidence="1">
    <location>
        <begin position="1"/>
        <end position="39"/>
    </location>
</feature>
<dbReference type="EMBL" id="UZAM01003124">
    <property type="protein sequence ID" value="VDO87405.1"/>
    <property type="molecule type" value="Genomic_DNA"/>
</dbReference>
<gene>
    <name evidence="2" type="ORF">SBAD_LOCUS703</name>
</gene>
<protein>
    <submittedName>
        <fullName evidence="4">PMD domain-containing protein</fullName>
    </submittedName>
</protein>
<dbReference type="Proteomes" id="UP000270296">
    <property type="component" value="Unassembled WGS sequence"/>
</dbReference>
<organism evidence="4">
    <name type="scientific">Soboliphyme baturini</name>
    <dbReference type="NCBI Taxonomy" id="241478"/>
    <lineage>
        <taxon>Eukaryota</taxon>
        <taxon>Metazoa</taxon>
        <taxon>Ecdysozoa</taxon>
        <taxon>Nematoda</taxon>
        <taxon>Enoplea</taxon>
        <taxon>Dorylaimia</taxon>
        <taxon>Dioctophymatida</taxon>
        <taxon>Dioctophymatoidea</taxon>
        <taxon>Soboliphymatidae</taxon>
        <taxon>Soboliphyme</taxon>
    </lineage>
</organism>
<sequence>MADENVVNDENVNDEMTAGPEGQRSSEATEEVPNEPTDLNAIFSVGDPQLFIEDDSNNGPTVFQELQADFDPVIEDQQVPRLNLAHEILCCIRTRGDILRIHNLRYLFYDIYFGDVIRRDTAMTQLRFEGWLYHPIMCQWMIPVQGQITFTHIGIQGCFIAFDNIGWSLRYVQNFLFESDFYHLVACVPNEQG</sequence>
<dbReference type="WBParaSite" id="SBAD_0000072601-mRNA-1">
    <property type="protein sequence ID" value="SBAD_0000072601-mRNA-1"/>
    <property type="gene ID" value="SBAD_0000072601"/>
</dbReference>